<accession>A0A917NBU5</accession>
<evidence type="ECO:0000313" key="1">
    <source>
        <dbReference type="EMBL" id="GGI81782.1"/>
    </source>
</evidence>
<protein>
    <recommendedName>
        <fullName evidence="3">Transmembrane cytochrome oxidase associated protein</fullName>
    </recommendedName>
</protein>
<reference evidence="1" key="1">
    <citation type="journal article" date="2014" name="Int. J. Syst. Evol. Microbiol.">
        <title>Complete genome sequence of Corynebacterium casei LMG S-19264T (=DSM 44701T), isolated from a smear-ripened cheese.</title>
        <authorList>
            <consortium name="US DOE Joint Genome Institute (JGI-PGF)"/>
            <person name="Walter F."/>
            <person name="Albersmeier A."/>
            <person name="Kalinowski J."/>
            <person name="Ruckert C."/>
        </authorList>
    </citation>
    <scope>NUCLEOTIDE SEQUENCE</scope>
    <source>
        <strain evidence="1">JCM 30804</strain>
    </source>
</reference>
<dbReference type="RefSeq" id="WP_188920209.1">
    <property type="nucleotide sequence ID" value="NZ_BMPZ01000004.1"/>
</dbReference>
<comment type="caution">
    <text evidence="1">The sequence shown here is derived from an EMBL/GenBank/DDBJ whole genome shotgun (WGS) entry which is preliminary data.</text>
</comment>
<proteinExistence type="predicted"/>
<organism evidence="1 2">
    <name type="scientific">Shewanella gelidii</name>
    <dbReference type="NCBI Taxonomy" id="1642821"/>
    <lineage>
        <taxon>Bacteria</taxon>
        <taxon>Pseudomonadati</taxon>
        <taxon>Pseudomonadota</taxon>
        <taxon>Gammaproteobacteria</taxon>
        <taxon>Alteromonadales</taxon>
        <taxon>Shewanellaceae</taxon>
        <taxon>Shewanella</taxon>
    </lineage>
</organism>
<name>A0A917NBU5_9GAMM</name>
<dbReference type="AlphaFoldDB" id="A0A917NBU5"/>
<sequence length="183" mass="20722">MTTSKKSSRTRTPLLLLLGAFVVPVVAAQLVLSMNWYKGGATNSGQLIPGSPSYHSFNMQNPQPEHWQLLYQLPAKCDVDCQQHLYIMQQSYQALAKDKHRLHPIILLTQYSDTSALSQFTFKTYTASTSLQQFMLPQQVVVVDPLGQLVMQYQFQGDQKTQIIQGKAMVKDMRKMLKLSRVG</sequence>
<evidence type="ECO:0000313" key="2">
    <source>
        <dbReference type="Proteomes" id="UP000613743"/>
    </source>
</evidence>
<keyword evidence="2" id="KW-1185">Reference proteome</keyword>
<dbReference type="EMBL" id="BMPZ01000004">
    <property type="protein sequence ID" value="GGI81782.1"/>
    <property type="molecule type" value="Genomic_DNA"/>
</dbReference>
<gene>
    <name evidence="1" type="ORF">GCM10009332_18850</name>
</gene>
<evidence type="ECO:0008006" key="3">
    <source>
        <dbReference type="Google" id="ProtNLM"/>
    </source>
</evidence>
<dbReference type="Proteomes" id="UP000613743">
    <property type="component" value="Unassembled WGS sequence"/>
</dbReference>
<reference evidence="1" key="2">
    <citation type="submission" date="2020-09" db="EMBL/GenBank/DDBJ databases">
        <authorList>
            <person name="Sun Q."/>
            <person name="Ohkuma M."/>
        </authorList>
    </citation>
    <scope>NUCLEOTIDE SEQUENCE</scope>
    <source>
        <strain evidence="1">JCM 30804</strain>
    </source>
</reference>